<dbReference type="AlphaFoldDB" id="A0AAD7R3U7"/>
<dbReference type="EMBL" id="JAINUG010000879">
    <property type="protein sequence ID" value="KAJ8361812.1"/>
    <property type="molecule type" value="Genomic_DNA"/>
</dbReference>
<sequence length="69" mass="7192">MTQGFNYLSLGFCSVPLSLIGFAWHEPCGSRPGCGTAAPSSVCGGEGQWKAMCPVGEAREGSGVRVNER</sequence>
<protein>
    <recommendedName>
        <fullName evidence="4">Secreted protein</fullName>
    </recommendedName>
</protein>
<comment type="caution">
    <text evidence="2">The sequence shown here is derived from an EMBL/GenBank/DDBJ whole genome shotgun (WGS) entry which is preliminary data.</text>
</comment>
<evidence type="ECO:0000256" key="1">
    <source>
        <dbReference type="SAM" id="SignalP"/>
    </source>
</evidence>
<reference evidence="2" key="1">
    <citation type="journal article" date="2023" name="Science">
        <title>Genome structures resolve the early diversification of teleost fishes.</title>
        <authorList>
            <person name="Parey E."/>
            <person name="Louis A."/>
            <person name="Montfort J."/>
            <person name="Bouchez O."/>
            <person name="Roques C."/>
            <person name="Iampietro C."/>
            <person name="Lluch J."/>
            <person name="Castinel A."/>
            <person name="Donnadieu C."/>
            <person name="Desvignes T."/>
            <person name="Floi Bucao C."/>
            <person name="Jouanno E."/>
            <person name="Wen M."/>
            <person name="Mejri S."/>
            <person name="Dirks R."/>
            <person name="Jansen H."/>
            <person name="Henkel C."/>
            <person name="Chen W.J."/>
            <person name="Zahm M."/>
            <person name="Cabau C."/>
            <person name="Klopp C."/>
            <person name="Thompson A.W."/>
            <person name="Robinson-Rechavi M."/>
            <person name="Braasch I."/>
            <person name="Lecointre G."/>
            <person name="Bobe J."/>
            <person name="Postlethwait J.H."/>
            <person name="Berthelot C."/>
            <person name="Roest Crollius H."/>
            <person name="Guiguen Y."/>
        </authorList>
    </citation>
    <scope>NUCLEOTIDE SEQUENCE</scope>
    <source>
        <strain evidence="2">NC1722</strain>
    </source>
</reference>
<evidence type="ECO:0008006" key="4">
    <source>
        <dbReference type="Google" id="ProtNLM"/>
    </source>
</evidence>
<feature type="chain" id="PRO_5042080742" description="Secreted protein" evidence="1">
    <location>
        <begin position="26"/>
        <end position="69"/>
    </location>
</feature>
<feature type="signal peptide" evidence="1">
    <location>
        <begin position="1"/>
        <end position="25"/>
    </location>
</feature>
<keyword evidence="3" id="KW-1185">Reference proteome</keyword>
<keyword evidence="1" id="KW-0732">Signal</keyword>
<name>A0AAD7R3U7_9TELE</name>
<dbReference type="Proteomes" id="UP001221898">
    <property type="component" value="Unassembled WGS sequence"/>
</dbReference>
<proteinExistence type="predicted"/>
<gene>
    <name evidence="2" type="ORF">AAFF_G00418760</name>
</gene>
<evidence type="ECO:0000313" key="2">
    <source>
        <dbReference type="EMBL" id="KAJ8361812.1"/>
    </source>
</evidence>
<accession>A0AAD7R3U7</accession>
<evidence type="ECO:0000313" key="3">
    <source>
        <dbReference type="Proteomes" id="UP001221898"/>
    </source>
</evidence>
<organism evidence="2 3">
    <name type="scientific">Aldrovandia affinis</name>
    <dbReference type="NCBI Taxonomy" id="143900"/>
    <lineage>
        <taxon>Eukaryota</taxon>
        <taxon>Metazoa</taxon>
        <taxon>Chordata</taxon>
        <taxon>Craniata</taxon>
        <taxon>Vertebrata</taxon>
        <taxon>Euteleostomi</taxon>
        <taxon>Actinopterygii</taxon>
        <taxon>Neopterygii</taxon>
        <taxon>Teleostei</taxon>
        <taxon>Notacanthiformes</taxon>
        <taxon>Halosauridae</taxon>
        <taxon>Aldrovandia</taxon>
    </lineage>
</organism>